<dbReference type="Pfam" id="PF00582">
    <property type="entry name" value="Usp"/>
    <property type="match status" value="1"/>
</dbReference>
<reference evidence="3 4" key="1">
    <citation type="submission" date="2018-10" db="EMBL/GenBank/DDBJ databases">
        <title>Genomic Encyclopedia of Archaeal and Bacterial Type Strains, Phase II (KMG-II): from individual species to whole genera.</title>
        <authorList>
            <person name="Goeker M."/>
        </authorList>
    </citation>
    <scope>NUCLEOTIDE SEQUENCE [LARGE SCALE GENOMIC DNA]</scope>
    <source>
        <strain evidence="3 4">DSM 25217</strain>
    </source>
</reference>
<evidence type="ECO:0000256" key="1">
    <source>
        <dbReference type="ARBA" id="ARBA00008791"/>
    </source>
</evidence>
<dbReference type="OrthoDB" id="5186731at2"/>
<dbReference type="CDD" id="cd00293">
    <property type="entry name" value="USP-like"/>
    <property type="match status" value="1"/>
</dbReference>
<keyword evidence="4" id="KW-1185">Reference proteome</keyword>
<comment type="caution">
    <text evidence="3">The sequence shown here is derived from an EMBL/GenBank/DDBJ whole genome shotgun (WGS) entry which is preliminary data.</text>
</comment>
<gene>
    <name evidence="3" type="ORF">BXY39_0542</name>
</gene>
<dbReference type="Proteomes" id="UP000271227">
    <property type="component" value="Unassembled WGS sequence"/>
</dbReference>
<evidence type="ECO:0000313" key="3">
    <source>
        <dbReference type="EMBL" id="RMB12052.1"/>
    </source>
</evidence>
<dbReference type="InParanoid" id="A0A3M0CRD9"/>
<dbReference type="EMBL" id="REFR01000009">
    <property type="protein sequence ID" value="RMB12052.1"/>
    <property type="molecule type" value="Genomic_DNA"/>
</dbReference>
<dbReference type="Gene3D" id="3.40.50.620">
    <property type="entry name" value="HUPs"/>
    <property type="match status" value="1"/>
</dbReference>
<dbReference type="RefSeq" id="WP_121937267.1">
    <property type="nucleotide sequence ID" value="NZ_REFR01000009.1"/>
</dbReference>
<dbReference type="PANTHER" id="PTHR46268:SF6">
    <property type="entry name" value="UNIVERSAL STRESS PROTEIN UP12"/>
    <property type="match status" value="1"/>
</dbReference>
<dbReference type="PRINTS" id="PR01438">
    <property type="entry name" value="UNVRSLSTRESS"/>
</dbReference>
<dbReference type="SUPFAM" id="SSF52402">
    <property type="entry name" value="Adenine nucleotide alpha hydrolases-like"/>
    <property type="match status" value="1"/>
</dbReference>
<proteinExistence type="inferred from homology"/>
<dbReference type="InterPro" id="IPR006016">
    <property type="entry name" value="UspA"/>
</dbReference>
<dbReference type="PANTHER" id="PTHR46268">
    <property type="entry name" value="STRESS RESPONSE PROTEIN NHAX"/>
    <property type="match status" value="1"/>
</dbReference>
<dbReference type="InterPro" id="IPR014729">
    <property type="entry name" value="Rossmann-like_a/b/a_fold"/>
</dbReference>
<dbReference type="AlphaFoldDB" id="A0A3M0CRD9"/>
<sequence length="145" mass="16292">MSKQLYIVAVDGSEWGERAAERAVHLAEQTGARVRLLSVIPWSGFQPMTLDEMAHRPLEKKEEEKTARDEILQPLVDKYKDSGVDIEGEFYWGHPVEVIRKKIKEEHAHMVFAGRRGRSRIADLVLGSVANSLAHTVGIPIVLVP</sequence>
<accession>A0A3M0CRD9</accession>
<feature type="domain" description="UspA" evidence="2">
    <location>
        <begin position="7"/>
        <end position="145"/>
    </location>
</feature>
<name>A0A3M0CRD9_9PROT</name>
<evidence type="ECO:0000313" key="4">
    <source>
        <dbReference type="Proteomes" id="UP000271227"/>
    </source>
</evidence>
<protein>
    <submittedName>
        <fullName evidence="3">Nucleotide-binding universal stress UspA family protein</fullName>
    </submittedName>
</protein>
<comment type="similarity">
    <text evidence="1">Belongs to the universal stress protein A family.</text>
</comment>
<evidence type="ECO:0000259" key="2">
    <source>
        <dbReference type="Pfam" id="PF00582"/>
    </source>
</evidence>
<organism evidence="3 4">
    <name type="scientific">Eilatimonas milleporae</name>
    <dbReference type="NCBI Taxonomy" id="911205"/>
    <lineage>
        <taxon>Bacteria</taxon>
        <taxon>Pseudomonadati</taxon>
        <taxon>Pseudomonadota</taxon>
        <taxon>Alphaproteobacteria</taxon>
        <taxon>Kordiimonadales</taxon>
        <taxon>Kordiimonadaceae</taxon>
        <taxon>Eilatimonas</taxon>
    </lineage>
</organism>
<dbReference type="InterPro" id="IPR006015">
    <property type="entry name" value="Universal_stress_UspA"/>
</dbReference>